<evidence type="ECO:0000313" key="4">
    <source>
        <dbReference type="EMBL" id="KGA17378.1"/>
    </source>
</evidence>
<name>A0A094SGF1_9ZZZZ</name>
<dbReference type="InterPro" id="IPR037171">
    <property type="entry name" value="NagB/RpiA_transferase-like"/>
</dbReference>
<dbReference type="Pfam" id="PF01812">
    <property type="entry name" value="5-FTHF_cyc-lig"/>
    <property type="match status" value="1"/>
</dbReference>
<dbReference type="PANTHER" id="PTHR23407">
    <property type="entry name" value="ATPASE INHIBITOR/5-FORMYLTETRAHYDROFOLATE CYCLO-LIGASE"/>
    <property type="match status" value="1"/>
</dbReference>
<dbReference type="SUPFAM" id="SSF100950">
    <property type="entry name" value="NagB/RpiA/CoA transferase-like"/>
    <property type="match status" value="1"/>
</dbReference>
<organism evidence="4">
    <name type="scientific">freshwater metagenome</name>
    <dbReference type="NCBI Taxonomy" id="449393"/>
    <lineage>
        <taxon>unclassified sequences</taxon>
        <taxon>metagenomes</taxon>
        <taxon>ecological metagenomes</taxon>
    </lineage>
</organism>
<dbReference type="Gene3D" id="3.40.50.10420">
    <property type="entry name" value="NagB/RpiA/CoA transferase-like"/>
    <property type="match status" value="1"/>
</dbReference>
<sequence>MNDAVKSEKVRLRERFRLERHDGFIPADFLNLLEISEIQSAQVIASYFSYGDEPVTHLLNQRLIAAGKVLLLPRISGSEMIWVRWNGEDTTLDSSKKISEPTGEPFNDLAKIDLVLVPALRMDSDGYRLGQGGGFYDRFLPKLSAWTIGLLHDGELSSQKLPREEHDVPLNAAATPDLIVRFKA</sequence>
<reference evidence="4" key="1">
    <citation type="submission" date="2014-05" db="EMBL/GenBank/DDBJ databases">
        <title>Key roles for freshwater Actinobacteria revealed by deep metagenomic sequencing.</title>
        <authorList>
            <person name="Ghai R."/>
            <person name="Mizuno C.M."/>
            <person name="Picazo A."/>
            <person name="Camacho A."/>
            <person name="Rodriguez-Valera F."/>
        </authorList>
    </citation>
    <scope>NUCLEOTIDE SEQUENCE</scope>
</reference>
<dbReference type="GO" id="GO:0035999">
    <property type="term" value="P:tetrahydrofolate interconversion"/>
    <property type="evidence" value="ECO:0007669"/>
    <property type="project" value="TreeGrafter"/>
</dbReference>
<evidence type="ECO:0000256" key="2">
    <source>
        <dbReference type="ARBA" id="ARBA00022741"/>
    </source>
</evidence>
<dbReference type="GO" id="GO:0030272">
    <property type="term" value="F:5-formyltetrahydrofolate cyclo-ligase activity"/>
    <property type="evidence" value="ECO:0007669"/>
    <property type="project" value="TreeGrafter"/>
</dbReference>
<dbReference type="EMBL" id="JNSK01000044">
    <property type="protein sequence ID" value="KGA17378.1"/>
    <property type="molecule type" value="Genomic_DNA"/>
</dbReference>
<protein>
    <recommendedName>
        <fullName evidence="5">5-formyltetrahydrofolate cyclo-ligase</fullName>
    </recommendedName>
</protein>
<dbReference type="NCBIfam" id="TIGR02727">
    <property type="entry name" value="MTHFS_bact"/>
    <property type="match status" value="1"/>
</dbReference>
<dbReference type="InterPro" id="IPR002698">
    <property type="entry name" value="FTHF_cligase"/>
</dbReference>
<keyword evidence="2" id="KW-0547">Nucleotide-binding</keyword>
<dbReference type="InterPro" id="IPR024185">
    <property type="entry name" value="FTHF_cligase-like_sf"/>
</dbReference>
<evidence type="ECO:0000256" key="1">
    <source>
        <dbReference type="ARBA" id="ARBA00010638"/>
    </source>
</evidence>
<dbReference type="PANTHER" id="PTHR23407:SF1">
    <property type="entry name" value="5-FORMYLTETRAHYDROFOLATE CYCLO-LIGASE"/>
    <property type="match status" value="1"/>
</dbReference>
<comment type="similarity">
    <text evidence="1">Belongs to the 5-formyltetrahydrofolate cyclo-ligase family.</text>
</comment>
<evidence type="ECO:0008006" key="5">
    <source>
        <dbReference type="Google" id="ProtNLM"/>
    </source>
</evidence>
<dbReference type="GO" id="GO:0005524">
    <property type="term" value="F:ATP binding"/>
    <property type="evidence" value="ECO:0007669"/>
    <property type="project" value="UniProtKB-KW"/>
</dbReference>
<dbReference type="GO" id="GO:0009396">
    <property type="term" value="P:folic acid-containing compound biosynthetic process"/>
    <property type="evidence" value="ECO:0007669"/>
    <property type="project" value="TreeGrafter"/>
</dbReference>
<proteinExistence type="inferred from homology"/>
<accession>A0A094SGF1</accession>
<dbReference type="AlphaFoldDB" id="A0A094SGF1"/>
<gene>
    <name evidence="4" type="ORF">GM50_11925</name>
</gene>
<keyword evidence="3" id="KW-0067">ATP-binding</keyword>
<evidence type="ECO:0000256" key="3">
    <source>
        <dbReference type="ARBA" id="ARBA00022840"/>
    </source>
</evidence>
<comment type="caution">
    <text evidence="4">The sequence shown here is derived from an EMBL/GenBank/DDBJ whole genome shotgun (WGS) entry which is preliminary data.</text>
</comment>